<evidence type="ECO:0000313" key="1">
    <source>
        <dbReference type="EMBL" id="EFM49147.1"/>
    </source>
</evidence>
<name>E0DFE9_9CORY</name>
<dbReference type="AlphaFoldDB" id="E0DFE9"/>
<sequence length="45" mass="4786">MWVSARANFALGCKILVGMVAPPGASYAQGNKLWAFLDFRVGGIT</sequence>
<reference evidence="1" key="1">
    <citation type="submission" date="2010-08" db="EMBL/GenBank/DDBJ databases">
        <authorList>
            <person name="Harkins D.M."/>
            <person name="Madupu R."/>
            <person name="Durkin A.S."/>
            <person name="Torralba M."/>
            <person name="Methe B."/>
            <person name="Sutton G.G."/>
            <person name="Nelson K.E."/>
        </authorList>
    </citation>
    <scope>NUCLEOTIDE SEQUENCE [LARGE SCALE GENOMIC DNA]</scope>
    <source>
        <strain evidence="1">ATCC 14266</strain>
    </source>
</reference>
<organism evidence="1 2">
    <name type="scientific">Corynebacterium matruchotii ATCC 14266</name>
    <dbReference type="NCBI Taxonomy" id="553207"/>
    <lineage>
        <taxon>Bacteria</taxon>
        <taxon>Bacillati</taxon>
        <taxon>Actinomycetota</taxon>
        <taxon>Actinomycetes</taxon>
        <taxon>Mycobacteriales</taxon>
        <taxon>Corynebacteriaceae</taxon>
        <taxon>Corynebacterium</taxon>
    </lineage>
</organism>
<evidence type="ECO:0000313" key="2">
    <source>
        <dbReference type="Proteomes" id="UP000004218"/>
    </source>
</evidence>
<dbReference type="EMBL" id="ACSH02000005">
    <property type="protein sequence ID" value="EFM49147.1"/>
    <property type="molecule type" value="Genomic_DNA"/>
</dbReference>
<proteinExistence type="predicted"/>
<comment type="caution">
    <text evidence="1">The sequence shown here is derived from an EMBL/GenBank/DDBJ whole genome shotgun (WGS) entry which is preliminary data.</text>
</comment>
<dbReference type="Proteomes" id="UP000004218">
    <property type="component" value="Unassembled WGS sequence"/>
</dbReference>
<protein>
    <submittedName>
        <fullName evidence="1">Uncharacterized protein</fullName>
    </submittedName>
</protein>
<gene>
    <name evidence="1" type="ORF">HMPREF0299_6593</name>
</gene>
<keyword evidence="2" id="KW-1185">Reference proteome</keyword>
<accession>E0DFE9</accession>
<dbReference type="STRING" id="553207.HMPREF0299_6593"/>